<name>A0A1S0U0G0_LOALO</name>
<dbReference type="CTD" id="9942655"/>
<accession>A0A1S0U0G0</accession>
<organism evidence="1">
    <name type="scientific">Loa loa</name>
    <name type="common">Eye worm</name>
    <name type="synonym">Filaria loa</name>
    <dbReference type="NCBI Taxonomy" id="7209"/>
    <lineage>
        <taxon>Eukaryota</taxon>
        <taxon>Metazoa</taxon>
        <taxon>Ecdysozoa</taxon>
        <taxon>Nematoda</taxon>
        <taxon>Chromadorea</taxon>
        <taxon>Rhabditida</taxon>
        <taxon>Spirurina</taxon>
        <taxon>Spiruromorpha</taxon>
        <taxon>Filarioidea</taxon>
        <taxon>Onchocercidae</taxon>
        <taxon>Loa</taxon>
    </lineage>
</organism>
<dbReference type="OrthoDB" id="10607278at2759"/>
<dbReference type="GeneID" id="9942655"/>
<dbReference type="InParanoid" id="A0A1S0U0G0"/>
<dbReference type="RefSeq" id="XP_003140836.1">
    <property type="nucleotide sequence ID" value="XM_003140788.1"/>
</dbReference>
<gene>
    <name evidence="1" type="ORF">LOAG_05251</name>
</gene>
<dbReference type="AlphaFoldDB" id="A0A1S0U0G0"/>
<reference evidence="1" key="1">
    <citation type="submission" date="2012-04" db="EMBL/GenBank/DDBJ databases">
        <title>The Genome Sequence of Loa loa.</title>
        <authorList>
            <consortium name="The Broad Institute Genome Sequencing Platform"/>
            <consortium name="Broad Institute Genome Sequencing Center for Infectious Disease"/>
            <person name="Nutman T.B."/>
            <person name="Fink D.L."/>
            <person name="Russ C."/>
            <person name="Young S."/>
            <person name="Zeng Q."/>
            <person name="Gargeya S."/>
            <person name="Alvarado L."/>
            <person name="Berlin A."/>
            <person name="Chapman S.B."/>
            <person name="Chen Z."/>
            <person name="Freedman E."/>
            <person name="Gellesch M."/>
            <person name="Goldberg J."/>
            <person name="Griggs A."/>
            <person name="Gujja S."/>
            <person name="Heilman E.R."/>
            <person name="Heiman D."/>
            <person name="Howarth C."/>
            <person name="Mehta T."/>
            <person name="Neiman D."/>
            <person name="Pearson M."/>
            <person name="Roberts A."/>
            <person name="Saif S."/>
            <person name="Shea T."/>
            <person name="Shenoy N."/>
            <person name="Sisk P."/>
            <person name="Stolte C."/>
            <person name="Sykes S."/>
            <person name="White J."/>
            <person name="Yandava C."/>
            <person name="Haas B."/>
            <person name="Henn M.R."/>
            <person name="Nusbaum C."/>
            <person name="Birren B."/>
        </authorList>
    </citation>
    <scope>NUCLEOTIDE SEQUENCE [LARGE SCALE GENOMIC DNA]</scope>
</reference>
<protein>
    <submittedName>
        <fullName evidence="1">Uncharacterized protein</fullName>
    </submittedName>
</protein>
<proteinExistence type="predicted"/>
<dbReference type="EMBL" id="JH712379">
    <property type="protein sequence ID" value="EFO23232.1"/>
    <property type="molecule type" value="Genomic_DNA"/>
</dbReference>
<dbReference type="KEGG" id="loa:LOAG_05251"/>
<evidence type="ECO:0000313" key="1">
    <source>
        <dbReference type="EMBL" id="EFO23232.1"/>
    </source>
</evidence>
<sequence>MSEERKVLTENDLEKLRARFKRRQNKFAAITTAPLPRDAYDEETFEKVDVEINPIIAETNKGSYFREKKIVAENWFLKTNRLMNCIIKSSVLCTEVNEALPRKRLLTNKYSTNILPVS</sequence>